<evidence type="ECO:0008006" key="4">
    <source>
        <dbReference type="Google" id="ProtNLM"/>
    </source>
</evidence>
<evidence type="ECO:0000256" key="1">
    <source>
        <dbReference type="SAM" id="SignalP"/>
    </source>
</evidence>
<feature type="signal peptide" evidence="1">
    <location>
        <begin position="1"/>
        <end position="18"/>
    </location>
</feature>
<dbReference type="PROSITE" id="PS51257">
    <property type="entry name" value="PROKAR_LIPOPROTEIN"/>
    <property type="match status" value="1"/>
</dbReference>
<proteinExistence type="predicted"/>
<keyword evidence="3" id="KW-1185">Reference proteome</keyword>
<organism evidence="2 3">
    <name type="scientific">Sistotremastrum niveocremeum HHB9708</name>
    <dbReference type="NCBI Taxonomy" id="1314777"/>
    <lineage>
        <taxon>Eukaryota</taxon>
        <taxon>Fungi</taxon>
        <taxon>Dikarya</taxon>
        <taxon>Basidiomycota</taxon>
        <taxon>Agaricomycotina</taxon>
        <taxon>Agaricomycetes</taxon>
        <taxon>Sistotremastrales</taxon>
        <taxon>Sistotremastraceae</taxon>
        <taxon>Sertulicium</taxon>
        <taxon>Sertulicium niveocremeum</taxon>
    </lineage>
</organism>
<accession>A0A164WI73</accession>
<dbReference type="Proteomes" id="UP000076722">
    <property type="component" value="Unassembled WGS sequence"/>
</dbReference>
<keyword evidence="1" id="KW-0732">Signal</keyword>
<reference evidence="2 3" key="1">
    <citation type="journal article" date="2016" name="Mol. Biol. Evol.">
        <title>Comparative Genomics of Early-Diverging Mushroom-Forming Fungi Provides Insights into the Origins of Lignocellulose Decay Capabilities.</title>
        <authorList>
            <person name="Nagy L.G."/>
            <person name="Riley R."/>
            <person name="Tritt A."/>
            <person name="Adam C."/>
            <person name="Daum C."/>
            <person name="Floudas D."/>
            <person name="Sun H."/>
            <person name="Yadav J.S."/>
            <person name="Pangilinan J."/>
            <person name="Larsson K.H."/>
            <person name="Matsuura K."/>
            <person name="Barry K."/>
            <person name="Labutti K."/>
            <person name="Kuo R."/>
            <person name="Ohm R.A."/>
            <person name="Bhattacharya S.S."/>
            <person name="Shirouzu T."/>
            <person name="Yoshinaga Y."/>
            <person name="Martin F.M."/>
            <person name="Grigoriev I.V."/>
            <person name="Hibbett D.S."/>
        </authorList>
    </citation>
    <scope>NUCLEOTIDE SEQUENCE [LARGE SCALE GENOMIC DNA]</scope>
    <source>
        <strain evidence="2 3">HHB9708</strain>
    </source>
</reference>
<feature type="chain" id="PRO_5007854130" description="Extracellular membrane protein CFEM domain-containing protein" evidence="1">
    <location>
        <begin position="19"/>
        <end position="74"/>
    </location>
</feature>
<dbReference type="AlphaFoldDB" id="A0A164WI73"/>
<protein>
    <recommendedName>
        <fullName evidence="4">Extracellular membrane protein CFEM domain-containing protein</fullName>
    </recommendedName>
</protein>
<gene>
    <name evidence="2" type="ORF">SISNIDRAFT_452378</name>
</gene>
<sequence>MRFLATLVSSLLLIGCSAVPLFHCDSLRLAECVCTDPTTGAETIVEIRSECSAQDIFNNPGLNCVSIPGTTTCN</sequence>
<dbReference type="EMBL" id="KV419402">
    <property type="protein sequence ID" value="KZS95065.1"/>
    <property type="molecule type" value="Genomic_DNA"/>
</dbReference>
<name>A0A164WI73_9AGAM</name>
<evidence type="ECO:0000313" key="2">
    <source>
        <dbReference type="EMBL" id="KZS95065.1"/>
    </source>
</evidence>
<evidence type="ECO:0000313" key="3">
    <source>
        <dbReference type="Proteomes" id="UP000076722"/>
    </source>
</evidence>